<keyword evidence="1" id="KW-0812">Transmembrane</keyword>
<dbReference type="Proteomes" id="UP000235965">
    <property type="component" value="Unassembled WGS sequence"/>
</dbReference>
<dbReference type="PANTHER" id="PTHR46599:SF3">
    <property type="entry name" value="PIGGYBAC TRANSPOSABLE ELEMENT-DERIVED PROTEIN 4"/>
    <property type="match status" value="1"/>
</dbReference>
<sequence length="378" mass="44270">MENYRGQWENFKGSVRARGPMKRSRKLWMFLSFFNKELIDTIGTETNRYTEQFLCGRELSVRSHARAWKPVTEDEIYVVLGLFLLMGIIQKPTLWSYFTMKRVISTLRFRDIITRDRLELILKYLHFDDNENISTFEGPEILFKIFPVISHLNNKFQELYLPNQDISTDESLTLWKGHLSFKQYPLLKASKFGIKIYELCYSTTGYLWSFLVYTGKDTALDSPLTTADTNKTSAIVLKLVEPLLKHDQTVWMDKSMIGVDLKDQLLHSYLTERKHINKWYMKLFRRLLNTSILNALIIYRDNTGKITDQLSFRIQLIEGLFVKYASAVEHQVPGQHSPDNTVPLLTERHFISKIPPTTKKSRPKKRYVVCLTCSLSNV</sequence>
<protein>
    <recommendedName>
        <fullName evidence="2">PiggyBac transposable element-derived protein domain-containing protein</fullName>
    </recommendedName>
</protein>
<evidence type="ECO:0000259" key="2">
    <source>
        <dbReference type="Pfam" id="PF13843"/>
    </source>
</evidence>
<keyword evidence="1" id="KW-1133">Transmembrane helix</keyword>
<dbReference type="InParanoid" id="A0A2J7RTD9"/>
<dbReference type="AlphaFoldDB" id="A0A2J7RTD9"/>
<comment type="caution">
    <text evidence="3">The sequence shown here is derived from an EMBL/GenBank/DDBJ whole genome shotgun (WGS) entry which is preliminary data.</text>
</comment>
<keyword evidence="4" id="KW-1185">Reference proteome</keyword>
<dbReference type="Pfam" id="PF13843">
    <property type="entry name" value="DDE_Tnp_1_7"/>
    <property type="match status" value="1"/>
</dbReference>
<evidence type="ECO:0000313" key="4">
    <source>
        <dbReference type="Proteomes" id="UP000235965"/>
    </source>
</evidence>
<gene>
    <name evidence="3" type="ORF">B7P43_G15939</name>
</gene>
<dbReference type="FunCoup" id="A0A2J7RTD9">
    <property type="interactions" value="48"/>
</dbReference>
<keyword evidence="1" id="KW-0472">Membrane</keyword>
<reference evidence="3 4" key="1">
    <citation type="submission" date="2017-12" db="EMBL/GenBank/DDBJ databases">
        <title>Hemimetabolous genomes reveal molecular basis of termite eusociality.</title>
        <authorList>
            <person name="Harrison M.C."/>
            <person name="Jongepier E."/>
            <person name="Robertson H.M."/>
            <person name="Arning N."/>
            <person name="Bitard-Feildel T."/>
            <person name="Chao H."/>
            <person name="Childers C.P."/>
            <person name="Dinh H."/>
            <person name="Doddapaneni H."/>
            <person name="Dugan S."/>
            <person name="Gowin J."/>
            <person name="Greiner C."/>
            <person name="Han Y."/>
            <person name="Hu H."/>
            <person name="Hughes D.S.T."/>
            <person name="Huylmans A.-K."/>
            <person name="Kemena C."/>
            <person name="Kremer L.P.M."/>
            <person name="Lee S.L."/>
            <person name="Lopez-Ezquerra A."/>
            <person name="Mallet L."/>
            <person name="Monroy-Kuhn J.M."/>
            <person name="Moser A."/>
            <person name="Murali S.C."/>
            <person name="Muzny D.M."/>
            <person name="Otani S."/>
            <person name="Piulachs M.-D."/>
            <person name="Poelchau M."/>
            <person name="Qu J."/>
            <person name="Schaub F."/>
            <person name="Wada-Katsumata A."/>
            <person name="Worley K.C."/>
            <person name="Xie Q."/>
            <person name="Ylla G."/>
            <person name="Poulsen M."/>
            <person name="Gibbs R.A."/>
            <person name="Schal C."/>
            <person name="Richards S."/>
            <person name="Belles X."/>
            <person name="Korb J."/>
            <person name="Bornberg-Bauer E."/>
        </authorList>
    </citation>
    <scope>NUCLEOTIDE SEQUENCE [LARGE SCALE GENOMIC DNA]</scope>
    <source>
        <tissue evidence="3">Whole body</tissue>
    </source>
</reference>
<dbReference type="STRING" id="105785.A0A2J7RTD9"/>
<feature type="domain" description="PiggyBac transposable element-derived protein" evidence="2">
    <location>
        <begin position="29"/>
        <end position="261"/>
    </location>
</feature>
<evidence type="ECO:0000256" key="1">
    <source>
        <dbReference type="SAM" id="Phobius"/>
    </source>
</evidence>
<feature type="transmembrane region" description="Helical" evidence="1">
    <location>
        <begin position="76"/>
        <end position="98"/>
    </location>
</feature>
<dbReference type="OrthoDB" id="75807at2759"/>
<organism evidence="3 4">
    <name type="scientific">Cryptotermes secundus</name>
    <dbReference type="NCBI Taxonomy" id="105785"/>
    <lineage>
        <taxon>Eukaryota</taxon>
        <taxon>Metazoa</taxon>
        <taxon>Ecdysozoa</taxon>
        <taxon>Arthropoda</taxon>
        <taxon>Hexapoda</taxon>
        <taxon>Insecta</taxon>
        <taxon>Pterygota</taxon>
        <taxon>Neoptera</taxon>
        <taxon>Polyneoptera</taxon>
        <taxon>Dictyoptera</taxon>
        <taxon>Blattodea</taxon>
        <taxon>Blattoidea</taxon>
        <taxon>Termitoidae</taxon>
        <taxon>Kalotermitidae</taxon>
        <taxon>Cryptotermitinae</taxon>
        <taxon>Cryptotermes</taxon>
    </lineage>
</organism>
<proteinExistence type="predicted"/>
<name>A0A2J7RTD9_9NEOP</name>
<dbReference type="EMBL" id="NEVH01000004">
    <property type="protein sequence ID" value="PNF44102.1"/>
    <property type="molecule type" value="Genomic_DNA"/>
</dbReference>
<dbReference type="PANTHER" id="PTHR46599">
    <property type="entry name" value="PIGGYBAC TRANSPOSABLE ELEMENT-DERIVED PROTEIN 4"/>
    <property type="match status" value="1"/>
</dbReference>
<dbReference type="InterPro" id="IPR029526">
    <property type="entry name" value="PGBD"/>
</dbReference>
<evidence type="ECO:0000313" key="3">
    <source>
        <dbReference type="EMBL" id="PNF44102.1"/>
    </source>
</evidence>
<accession>A0A2J7RTD9</accession>